<comment type="caution">
    <text evidence="5">The sequence shown here is derived from an EMBL/GenBank/DDBJ whole genome shotgun (WGS) entry which is preliminary data.</text>
</comment>
<dbReference type="RefSeq" id="WP_098737717.1">
    <property type="nucleotide sequence ID" value="NZ_PDKW01000041.1"/>
</dbReference>
<dbReference type="Proteomes" id="UP000225379">
    <property type="component" value="Unassembled WGS sequence"/>
</dbReference>
<keyword evidence="2" id="KW-0012">Acyltransferase</keyword>
<dbReference type="PANTHER" id="PTHR34069:SF2">
    <property type="entry name" value="BETA-KETOACYL-[ACYL-CARRIER-PROTEIN] SYNTHASE III"/>
    <property type="match status" value="1"/>
</dbReference>
<dbReference type="GO" id="GO:0044550">
    <property type="term" value="P:secondary metabolite biosynthetic process"/>
    <property type="evidence" value="ECO:0007669"/>
    <property type="project" value="TreeGrafter"/>
</dbReference>
<gene>
    <name evidence="5" type="ORF">CRT60_17125</name>
</gene>
<dbReference type="InterPro" id="IPR016039">
    <property type="entry name" value="Thiolase-like"/>
</dbReference>
<feature type="domain" description="Beta-ketoacyl-[acyl-carrier-protein] synthase III C-terminal" evidence="3">
    <location>
        <begin position="235"/>
        <end position="322"/>
    </location>
</feature>
<dbReference type="CDD" id="cd00830">
    <property type="entry name" value="KAS_III"/>
    <property type="match status" value="1"/>
</dbReference>
<dbReference type="InterPro" id="IPR013747">
    <property type="entry name" value="ACP_syn_III_C"/>
</dbReference>
<evidence type="ECO:0000256" key="2">
    <source>
        <dbReference type="ARBA" id="ARBA00023315"/>
    </source>
</evidence>
<evidence type="ECO:0000259" key="3">
    <source>
        <dbReference type="Pfam" id="PF08541"/>
    </source>
</evidence>
<dbReference type="Gene3D" id="3.40.47.10">
    <property type="match status" value="1"/>
</dbReference>
<evidence type="ECO:0000313" key="5">
    <source>
        <dbReference type="EMBL" id="PGH56632.1"/>
    </source>
</evidence>
<dbReference type="GO" id="GO:0004315">
    <property type="term" value="F:3-oxoacyl-[acyl-carrier-protein] synthase activity"/>
    <property type="evidence" value="ECO:0007669"/>
    <property type="project" value="InterPro"/>
</dbReference>
<organism evidence="5 6">
    <name type="scientific">Azospirillum palustre</name>
    <dbReference type="NCBI Taxonomy" id="2044885"/>
    <lineage>
        <taxon>Bacteria</taxon>
        <taxon>Pseudomonadati</taxon>
        <taxon>Pseudomonadota</taxon>
        <taxon>Alphaproteobacteria</taxon>
        <taxon>Rhodospirillales</taxon>
        <taxon>Azospirillaceae</taxon>
        <taxon>Azospirillum</taxon>
    </lineage>
</organism>
<dbReference type="OrthoDB" id="9815506at2"/>
<dbReference type="PANTHER" id="PTHR34069">
    <property type="entry name" value="3-OXOACYL-[ACYL-CARRIER-PROTEIN] SYNTHASE 3"/>
    <property type="match status" value="1"/>
</dbReference>
<accession>A0A2B8BGX1</accession>
<keyword evidence="6" id="KW-1185">Reference proteome</keyword>
<dbReference type="Pfam" id="PF08545">
    <property type="entry name" value="ACP_syn_III"/>
    <property type="match status" value="1"/>
</dbReference>
<name>A0A2B8BGX1_9PROT</name>
<evidence type="ECO:0000259" key="4">
    <source>
        <dbReference type="Pfam" id="PF08545"/>
    </source>
</evidence>
<feature type="domain" description="Beta-ketoacyl-[acyl-carrier-protein] synthase III N-terminal" evidence="4">
    <location>
        <begin position="114"/>
        <end position="190"/>
    </location>
</feature>
<dbReference type="Pfam" id="PF08541">
    <property type="entry name" value="ACP_syn_III_C"/>
    <property type="match status" value="1"/>
</dbReference>
<dbReference type="InterPro" id="IPR013751">
    <property type="entry name" value="ACP_syn_III_N"/>
</dbReference>
<dbReference type="NCBIfam" id="NF006829">
    <property type="entry name" value="PRK09352.1"/>
    <property type="match status" value="1"/>
</dbReference>
<dbReference type="SUPFAM" id="SSF53901">
    <property type="entry name" value="Thiolase-like"/>
    <property type="match status" value="1"/>
</dbReference>
<dbReference type="GO" id="GO:0006633">
    <property type="term" value="P:fatty acid biosynthetic process"/>
    <property type="evidence" value="ECO:0007669"/>
    <property type="project" value="InterPro"/>
</dbReference>
<proteinExistence type="predicted"/>
<keyword evidence="1" id="KW-0808">Transferase</keyword>
<sequence>MVASRIDGVCVRGIVGCVPDGRETVADLARRFGEEAARKVAAATGIEERRIVAPGQCTSDLAEAAARRLLGGLGWEPDSIDLLVLVTQTHDQTLPGTASLLHRRLGLRKGAAVLDITHGCSGFVYGLWVAGGMLKPAGRRALLLVGDTTSRLIDPEDRAVAPLFGDGAAAVALELDGRADPIAFDLGSDGAGAPYLAADGGAMRHPDRPARLSMDGTQVFAFTLREVPGSVRAALDGAGWTTDMVDHLVLHQANAQMIRHLGQKLGVAADRTVVALREVGNTSSASIPLALAASLADSLTAGPRRLLLSGFGVGWSWGSAALVAGPLAVCETVVLPGRKYPAESAAPASPAA</sequence>
<evidence type="ECO:0000256" key="1">
    <source>
        <dbReference type="ARBA" id="ARBA00022679"/>
    </source>
</evidence>
<dbReference type="EMBL" id="PDKW01000041">
    <property type="protein sequence ID" value="PGH56632.1"/>
    <property type="molecule type" value="Genomic_DNA"/>
</dbReference>
<reference evidence="6" key="1">
    <citation type="submission" date="2017-10" db="EMBL/GenBank/DDBJ databases">
        <authorList>
            <person name="Kravchenko I.K."/>
            <person name="Grouzdev D.S."/>
        </authorList>
    </citation>
    <scope>NUCLEOTIDE SEQUENCE [LARGE SCALE GENOMIC DNA]</scope>
    <source>
        <strain evidence="6">B2</strain>
    </source>
</reference>
<evidence type="ECO:0000313" key="6">
    <source>
        <dbReference type="Proteomes" id="UP000225379"/>
    </source>
</evidence>
<protein>
    <submittedName>
        <fullName evidence="5">3-oxoacyl-ACP synthase</fullName>
    </submittedName>
</protein>
<dbReference type="AlphaFoldDB" id="A0A2B8BGX1"/>